<dbReference type="InterPro" id="IPR013137">
    <property type="entry name" value="Znf_TFIIB"/>
</dbReference>
<evidence type="ECO:0000256" key="3">
    <source>
        <dbReference type="ARBA" id="ARBA00022737"/>
    </source>
</evidence>
<evidence type="ECO:0000256" key="7">
    <source>
        <dbReference type="ARBA" id="ARBA00056616"/>
    </source>
</evidence>
<keyword evidence="9" id="KW-0862">Zinc</keyword>
<dbReference type="InterPro" id="IPR000812">
    <property type="entry name" value="TFIIB"/>
</dbReference>
<organism evidence="11 12">
    <name type="scientific">Morchella conica CCBAS932</name>
    <dbReference type="NCBI Taxonomy" id="1392247"/>
    <lineage>
        <taxon>Eukaryota</taxon>
        <taxon>Fungi</taxon>
        <taxon>Dikarya</taxon>
        <taxon>Ascomycota</taxon>
        <taxon>Pezizomycotina</taxon>
        <taxon>Pezizomycetes</taxon>
        <taxon>Pezizales</taxon>
        <taxon>Morchellaceae</taxon>
        <taxon>Morchella</taxon>
    </lineage>
</organism>
<keyword evidence="9" id="KW-0479">Metal-binding</keyword>
<keyword evidence="4" id="KW-0805">Transcription regulation</keyword>
<dbReference type="PANTHER" id="PTHR11618:SF13">
    <property type="entry name" value="TRANSCRIPTION INITIATION FACTOR IIB"/>
    <property type="match status" value="1"/>
</dbReference>
<dbReference type="AlphaFoldDB" id="A0A3N4KNF1"/>
<evidence type="ECO:0000256" key="8">
    <source>
        <dbReference type="ARBA" id="ARBA00066213"/>
    </source>
</evidence>
<dbReference type="GO" id="GO:0097550">
    <property type="term" value="C:transcription preinitiation complex"/>
    <property type="evidence" value="ECO:0007669"/>
    <property type="project" value="TreeGrafter"/>
</dbReference>
<keyword evidence="9" id="KW-0863">Zinc-finger</keyword>
<dbReference type="Pfam" id="PF08271">
    <property type="entry name" value="Zn_Ribbon_TF"/>
    <property type="match status" value="1"/>
</dbReference>
<dbReference type="PROSITE" id="PS51134">
    <property type="entry name" value="ZF_TFIIB"/>
    <property type="match status" value="1"/>
</dbReference>
<dbReference type="GO" id="GO:0016251">
    <property type="term" value="F:RNA polymerase II general transcription initiation factor activity"/>
    <property type="evidence" value="ECO:0007669"/>
    <property type="project" value="TreeGrafter"/>
</dbReference>
<evidence type="ECO:0000256" key="4">
    <source>
        <dbReference type="ARBA" id="ARBA00023015"/>
    </source>
</evidence>
<gene>
    <name evidence="11" type="ORF">P167DRAFT_464218</name>
</gene>
<dbReference type="InterPro" id="IPR013150">
    <property type="entry name" value="TFIIB_cyclin"/>
</dbReference>
<reference evidence="11 12" key="1">
    <citation type="journal article" date="2018" name="Nat. Ecol. Evol.">
        <title>Pezizomycetes genomes reveal the molecular basis of ectomycorrhizal truffle lifestyle.</title>
        <authorList>
            <person name="Murat C."/>
            <person name="Payen T."/>
            <person name="Noel B."/>
            <person name="Kuo A."/>
            <person name="Morin E."/>
            <person name="Chen J."/>
            <person name="Kohler A."/>
            <person name="Krizsan K."/>
            <person name="Balestrini R."/>
            <person name="Da Silva C."/>
            <person name="Montanini B."/>
            <person name="Hainaut M."/>
            <person name="Levati E."/>
            <person name="Barry K.W."/>
            <person name="Belfiori B."/>
            <person name="Cichocki N."/>
            <person name="Clum A."/>
            <person name="Dockter R.B."/>
            <person name="Fauchery L."/>
            <person name="Guy J."/>
            <person name="Iotti M."/>
            <person name="Le Tacon F."/>
            <person name="Lindquist E.A."/>
            <person name="Lipzen A."/>
            <person name="Malagnac F."/>
            <person name="Mello A."/>
            <person name="Molinier V."/>
            <person name="Miyauchi S."/>
            <person name="Poulain J."/>
            <person name="Riccioni C."/>
            <person name="Rubini A."/>
            <person name="Sitrit Y."/>
            <person name="Splivallo R."/>
            <person name="Traeger S."/>
            <person name="Wang M."/>
            <person name="Zifcakova L."/>
            <person name="Wipf D."/>
            <person name="Zambonelli A."/>
            <person name="Paolocci F."/>
            <person name="Nowrousian M."/>
            <person name="Ottonello S."/>
            <person name="Baldrian P."/>
            <person name="Spatafora J.W."/>
            <person name="Henrissat B."/>
            <person name="Nagy L.G."/>
            <person name="Aury J.M."/>
            <person name="Wincker P."/>
            <person name="Grigoriev I.V."/>
            <person name="Bonfante P."/>
            <person name="Martin F.M."/>
        </authorList>
    </citation>
    <scope>NUCLEOTIDE SEQUENCE [LARGE SCALE GENOMIC DNA]</scope>
    <source>
        <strain evidence="11 12">CCBAS932</strain>
    </source>
</reference>
<dbReference type="Gene3D" id="1.10.472.170">
    <property type="match status" value="1"/>
</dbReference>
<dbReference type="InParanoid" id="A0A3N4KNF1"/>
<dbReference type="PANTHER" id="PTHR11618">
    <property type="entry name" value="TRANSCRIPTION INITIATION FACTOR IIB-RELATED"/>
    <property type="match status" value="1"/>
</dbReference>
<proteinExistence type="inferred from homology"/>
<evidence type="ECO:0000256" key="9">
    <source>
        <dbReference type="PROSITE-ProRule" id="PRU00469"/>
    </source>
</evidence>
<keyword evidence="12" id="KW-1185">Reference proteome</keyword>
<dbReference type="OrthoDB" id="25790at2759"/>
<comment type="function">
    <text evidence="7">General factor that plays a major role in the activation of eukaryotic genes transcribed by RNA polymerase II.</text>
</comment>
<evidence type="ECO:0000313" key="12">
    <source>
        <dbReference type="Proteomes" id="UP000277580"/>
    </source>
</evidence>
<evidence type="ECO:0000256" key="1">
    <source>
        <dbReference type="ARBA" id="ARBA00010857"/>
    </source>
</evidence>
<evidence type="ECO:0000313" key="11">
    <source>
        <dbReference type="EMBL" id="RPB09881.1"/>
    </source>
</evidence>
<dbReference type="SUPFAM" id="SSF57783">
    <property type="entry name" value="Zinc beta-ribbon"/>
    <property type="match status" value="1"/>
</dbReference>
<comment type="similarity">
    <text evidence="1">Belongs to the TFIIB family.</text>
</comment>
<dbReference type="Proteomes" id="UP000277580">
    <property type="component" value="Unassembled WGS sequence"/>
</dbReference>
<dbReference type="GO" id="GO:0051123">
    <property type="term" value="P:RNA polymerase II preinitiation complex assembly"/>
    <property type="evidence" value="ECO:0007669"/>
    <property type="project" value="UniProtKB-ARBA"/>
</dbReference>
<sequence>WTLDVAVKVVCPYCREDPPNLIDEYSSGDTICGSCGLVMADHMIDQRAEWRSFTTGDDSSKADPNRVGAAQSVFESGTGFDTTIADKQGDRHAQLMKRTHKKINSSTESRFLTRAYAEIEIYCGKNGIQDDVRDVAKHIYKSVDEGMKLNNRSTVHEAVVASCILIACRQCKVDRTFREIFLLTNVPKKDIGRTFKRIEHFLLKSSAPATSDQDGNETTRAPVNQYISTTHTEAGQIMTRFCNILGYDIKFTVAAEELVKKMSKDNIFCARSPLSIAGGAIYTMAKVLRIKAEQATIASCVGVSVPTITSMFKRINAHKHKYFDPEYLKKIGGSLDCFP</sequence>
<dbReference type="GO" id="GO:0005634">
    <property type="term" value="C:nucleus"/>
    <property type="evidence" value="ECO:0007669"/>
    <property type="project" value="TreeGrafter"/>
</dbReference>
<protein>
    <recommendedName>
        <fullName evidence="2">Transcription initiation factor IIB</fullName>
    </recommendedName>
    <alternativeName>
        <fullName evidence="6">General transcription factor TFIIB</fullName>
    </alternativeName>
</protein>
<feature type="domain" description="TFIIB-type" evidence="10">
    <location>
        <begin position="7"/>
        <end position="40"/>
    </location>
</feature>
<dbReference type="GO" id="GO:0017025">
    <property type="term" value="F:TBP-class protein binding"/>
    <property type="evidence" value="ECO:0007669"/>
    <property type="project" value="InterPro"/>
</dbReference>
<dbReference type="InterPro" id="IPR036915">
    <property type="entry name" value="Cyclin-like_sf"/>
</dbReference>
<dbReference type="Gene3D" id="1.10.472.10">
    <property type="entry name" value="Cyclin-like"/>
    <property type="match status" value="1"/>
</dbReference>
<dbReference type="GO" id="GO:0008270">
    <property type="term" value="F:zinc ion binding"/>
    <property type="evidence" value="ECO:0007669"/>
    <property type="project" value="UniProtKB-KW"/>
</dbReference>
<evidence type="ECO:0000256" key="2">
    <source>
        <dbReference type="ARBA" id="ARBA00013932"/>
    </source>
</evidence>
<accession>A0A3N4KNF1</accession>
<dbReference type="PRINTS" id="PR00685">
    <property type="entry name" value="TIFACTORIIB"/>
</dbReference>
<feature type="non-terminal residue" evidence="11">
    <location>
        <position position="339"/>
    </location>
</feature>
<evidence type="ECO:0000256" key="5">
    <source>
        <dbReference type="ARBA" id="ARBA00023163"/>
    </source>
</evidence>
<dbReference type="Pfam" id="PF00382">
    <property type="entry name" value="TFIIB"/>
    <property type="match status" value="2"/>
</dbReference>
<name>A0A3N4KNF1_9PEZI</name>
<dbReference type="STRING" id="1392247.A0A3N4KNF1"/>
<comment type="subunit">
    <text evidence="8">Associates with TFIID-IIA (DA complex) to form TFIID-IIA-IIB (DAB-complex) which is then recognized by polymerase II.</text>
</comment>
<keyword evidence="3" id="KW-0677">Repeat</keyword>
<dbReference type="InterPro" id="IPR013763">
    <property type="entry name" value="Cyclin-like_dom"/>
</dbReference>
<dbReference type="FunFam" id="1.10.472.170:FF:000001">
    <property type="entry name" value="Transcription initiation factor IIB"/>
    <property type="match status" value="1"/>
</dbReference>
<dbReference type="SUPFAM" id="SSF47954">
    <property type="entry name" value="Cyclin-like"/>
    <property type="match status" value="2"/>
</dbReference>
<evidence type="ECO:0000259" key="10">
    <source>
        <dbReference type="PROSITE" id="PS51134"/>
    </source>
</evidence>
<keyword evidence="5" id="KW-0804">Transcription</keyword>
<dbReference type="EMBL" id="ML119147">
    <property type="protein sequence ID" value="RPB09881.1"/>
    <property type="molecule type" value="Genomic_DNA"/>
</dbReference>
<dbReference type="SMART" id="SM00385">
    <property type="entry name" value="CYCLIN"/>
    <property type="match status" value="2"/>
</dbReference>
<evidence type="ECO:0000256" key="6">
    <source>
        <dbReference type="ARBA" id="ARBA00031706"/>
    </source>
</evidence>
<feature type="non-terminal residue" evidence="11">
    <location>
        <position position="1"/>
    </location>
</feature>